<dbReference type="EMBL" id="JACJPW010000002">
    <property type="protein sequence ID" value="MBD2179771.1"/>
    <property type="molecule type" value="Genomic_DNA"/>
</dbReference>
<evidence type="ECO:0000259" key="1">
    <source>
        <dbReference type="Pfam" id="PF12680"/>
    </source>
</evidence>
<feature type="domain" description="SnoaL-like" evidence="1">
    <location>
        <begin position="33"/>
        <end position="126"/>
    </location>
</feature>
<name>A0A926V9N6_9CYAN</name>
<reference evidence="2" key="1">
    <citation type="journal article" date="2015" name="ISME J.">
        <title>Draft Genome Sequence of Streptomyces incarnatus NRRL8089, which Produces the Nucleoside Antibiotic Sinefungin.</title>
        <authorList>
            <person name="Oshima K."/>
            <person name="Hattori M."/>
            <person name="Shimizu H."/>
            <person name="Fukuda K."/>
            <person name="Nemoto M."/>
            <person name="Inagaki K."/>
            <person name="Tamura T."/>
        </authorList>
    </citation>
    <scope>NUCLEOTIDE SEQUENCE</scope>
    <source>
        <strain evidence="2">FACHB-1375</strain>
    </source>
</reference>
<evidence type="ECO:0000313" key="3">
    <source>
        <dbReference type="Proteomes" id="UP000641646"/>
    </source>
</evidence>
<dbReference type="Gene3D" id="3.10.450.50">
    <property type="match status" value="1"/>
</dbReference>
<evidence type="ECO:0000313" key="2">
    <source>
        <dbReference type="EMBL" id="MBD2179771.1"/>
    </source>
</evidence>
<proteinExistence type="predicted"/>
<dbReference type="Pfam" id="PF12680">
    <property type="entry name" value="SnoaL_2"/>
    <property type="match status" value="1"/>
</dbReference>
<reference evidence="2" key="2">
    <citation type="submission" date="2020-08" db="EMBL/GenBank/DDBJ databases">
        <authorList>
            <person name="Chen M."/>
            <person name="Teng W."/>
            <person name="Zhao L."/>
            <person name="Hu C."/>
            <person name="Zhou Y."/>
            <person name="Han B."/>
            <person name="Song L."/>
            <person name="Shu W."/>
        </authorList>
    </citation>
    <scope>NUCLEOTIDE SEQUENCE</scope>
    <source>
        <strain evidence="2">FACHB-1375</strain>
    </source>
</reference>
<organism evidence="2 3">
    <name type="scientific">Aerosakkonema funiforme FACHB-1375</name>
    <dbReference type="NCBI Taxonomy" id="2949571"/>
    <lineage>
        <taxon>Bacteria</taxon>
        <taxon>Bacillati</taxon>
        <taxon>Cyanobacteriota</taxon>
        <taxon>Cyanophyceae</taxon>
        <taxon>Oscillatoriophycideae</taxon>
        <taxon>Aerosakkonematales</taxon>
        <taxon>Aerosakkonemataceae</taxon>
        <taxon>Aerosakkonema</taxon>
    </lineage>
</organism>
<gene>
    <name evidence="2" type="ORF">H6G03_01370</name>
</gene>
<dbReference type="InterPro" id="IPR037401">
    <property type="entry name" value="SnoaL-like"/>
</dbReference>
<keyword evidence="3" id="KW-1185">Reference proteome</keyword>
<dbReference type="InterPro" id="IPR032710">
    <property type="entry name" value="NTF2-like_dom_sf"/>
</dbReference>
<dbReference type="Proteomes" id="UP000641646">
    <property type="component" value="Unassembled WGS sequence"/>
</dbReference>
<dbReference type="SUPFAM" id="SSF54427">
    <property type="entry name" value="NTF2-like"/>
    <property type="match status" value="1"/>
</dbReference>
<protein>
    <submittedName>
        <fullName evidence="2">Nuclear transport factor 2 family protein</fullName>
    </submittedName>
</protein>
<sequence length="139" mass="16311">MTEQKWDWPHTKKWPKFSGKRIDIIKQMFLAGEAINVNNFVKFYTEDALYQFSNFPVVYGHEGIKNASTGFLEKCEGVHHHIKNIWEIGEDTVVVEMEVTYFRHDGKIFTLPCCDTVRFKGDKVQELRIYMDISPVFAD</sequence>
<accession>A0A926V9N6</accession>
<dbReference type="AlphaFoldDB" id="A0A926V9N6"/>
<comment type="caution">
    <text evidence="2">The sequence shown here is derived from an EMBL/GenBank/DDBJ whole genome shotgun (WGS) entry which is preliminary data.</text>
</comment>